<accession>A0A846MMH9</accession>
<dbReference type="RefSeq" id="WP_166918059.1">
    <property type="nucleotide sequence ID" value="NZ_JAASRN010000001.1"/>
</dbReference>
<protein>
    <recommendedName>
        <fullName evidence="3">MarR family transcriptional regulator</fullName>
    </recommendedName>
</protein>
<organism evidence="1 2">
    <name type="scientific">Thermonema lapsum</name>
    <dbReference type="NCBI Taxonomy" id="28195"/>
    <lineage>
        <taxon>Bacteria</taxon>
        <taxon>Pseudomonadati</taxon>
        <taxon>Bacteroidota</taxon>
        <taxon>Cytophagia</taxon>
        <taxon>Cytophagales</taxon>
        <taxon>Thermonemataceae</taxon>
        <taxon>Thermonema</taxon>
    </lineage>
</organism>
<dbReference type="Proteomes" id="UP000537126">
    <property type="component" value="Unassembled WGS sequence"/>
</dbReference>
<reference evidence="1 2" key="1">
    <citation type="submission" date="2020-03" db="EMBL/GenBank/DDBJ databases">
        <title>Genomic Encyclopedia of Type Strains, Phase IV (KMG-IV): sequencing the most valuable type-strain genomes for metagenomic binning, comparative biology and taxonomic classification.</title>
        <authorList>
            <person name="Goeker M."/>
        </authorList>
    </citation>
    <scope>NUCLEOTIDE SEQUENCE [LARGE SCALE GENOMIC DNA]</scope>
    <source>
        <strain evidence="1 2">DSM 5718</strain>
    </source>
</reference>
<gene>
    <name evidence="1" type="ORF">FHS56_000239</name>
</gene>
<evidence type="ECO:0008006" key="3">
    <source>
        <dbReference type="Google" id="ProtNLM"/>
    </source>
</evidence>
<evidence type="ECO:0000313" key="1">
    <source>
        <dbReference type="EMBL" id="NIK72753.1"/>
    </source>
</evidence>
<dbReference type="EMBL" id="JAASRN010000001">
    <property type="protein sequence ID" value="NIK72753.1"/>
    <property type="molecule type" value="Genomic_DNA"/>
</dbReference>
<sequence>MTRIEFDLLDELYFLVSFEELLRESAYSEEEIRDTLKKMIDKGWVHCYHASREEIITDVSNFSQEYRNYRYLASKEGLLAHNL</sequence>
<name>A0A846MMH9_9BACT</name>
<evidence type="ECO:0000313" key="2">
    <source>
        <dbReference type="Proteomes" id="UP000537126"/>
    </source>
</evidence>
<keyword evidence="2" id="KW-1185">Reference proteome</keyword>
<proteinExistence type="predicted"/>
<dbReference type="AlphaFoldDB" id="A0A846MMH9"/>
<comment type="caution">
    <text evidence="1">The sequence shown here is derived from an EMBL/GenBank/DDBJ whole genome shotgun (WGS) entry which is preliminary data.</text>
</comment>